<dbReference type="KEGG" id="iva:Isova_1587"/>
<dbReference type="AlphaFoldDB" id="F6FV00"/>
<dbReference type="EMBL" id="CP002810">
    <property type="protein sequence ID" value="AEG44340.1"/>
    <property type="molecule type" value="Genomic_DNA"/>
</dbReference>
<keyword evidence="1" id="KW-0812">Transmembrane</keyword>
<feature type="transmembrane region" description="Helical" evidence="1">
    <location>
        <begin position="53"/>
        <end position="70"/>
    </location>
</feature>
<gene>
    <name evidence="3" type="ordered locus">Isova_1587</name>
</gene>
<evidence type="ECO:0000256" key="1">
    <source>
        <dbReference type="SAM" id="Phobius"/>
    </source>
</evidence>
<evidence type="ECO:0000313" key="4">
    <source>
        <dbReference type="Proteomes" id="UP000009236"/>
    </source>
</evidence>
<name>F6FV00_ISOV2</name>
<dbReference type="STRING" id="743718.Isova_1587"/>
<dbReference type="RefSeq" id="WP_013838732.1">
    <property type="nucleotide sequence ID" value="NC_015588.1"/>
</dbReference>
<keyword evidence="1" id="KW-1133">Transmembrane helix</keyword>
<dbReference type="HOGENOM" id="CLU_110740_2_1_11"/>
<accession>F6FV00</accession>
<protein>
    <recommendedName>
        <fullName evidence="2">Low molecular weight protein antigen 6 PH domain-containing protein</fullName>
    </recommendedName>
</protein>
<feature type="transmembrane region" description="Helical" evidence="1">
    <location>
        <begin position="21"/>
        <end position="41"/>
    </location>
</feature>
<sequence length="153" mass="16571">MSAERRTSDRYRTFRPFWGRVAAWFVGAIAVGGSLFVGLTARGPIGAQPASRASFVAFAVLAALLLWRVAGVHASPSPAGLVVRNVVYTRRLAWPEIVAVRFSGNDAWVRLDLADGGTLAVMGIQRSDGERGMAEARRLLELVRTHGEAPDRL</sequence>
<dbReference type="Proteomes" id="UP000009236">
    <property type="component" value="Chromosome"/>
</dbReference>
<dbReference type="InterPro" id="IPR019692">
    <property type="entry name" value="CFP-6_PH"/>
</dbReference>
<feature type="domain" description="Low molecular weight protein antigen 6 PH" evidence="2">
    <location>
        <begin position="78"/>
        <end position="138"/>
    </location>
</feature>
<keyword evidence="4" id="KW-1185">Reference proteome</keyword>
<dbReference type="eggNOG" id="ENOG5031ZAK">
    <property type="taxonomic scope" value="Bacteria"/>
</dbReference>
<dbReference type="Pfam" id="PF10756">
    <property type="entry name" value="bPH_6"/>
    <property type="match status" value="1"/>
</dbReference>
<evidence type="ECO:0000313" key="3">
    <source>
        <dbReference type="EMBL" id="AEG44340.1"/>
    </source>
</evidence>
<proteinExistence type="predicted"/>
<evidence type="ECO:0000259" key="2">
    <source>
        <dbReference type="Pfam" id="PF10756"/>
    </source>
</evidence>
<reference evidence="3 4" key="1">
    <citation type="submission" date="2011-05" db="EMBL/GenBank/DDBJ databases">
        <title>Complete sequence of Isoptericola variabilis 225.</title>
        <authorList>
            <consortium name="US DOE Joint Genome Institute"/>
            <person name="Lucas S."/>
            <person name="Han J."/>
            <person name="Lapidus A."/>
            <person name="Cheng J.-F."/>
            <person name="Goodwin L."/>
            <person name="Pitluck S."/>
            <person name="Peters L."/>
            <person name="Mikhailova N."/>
            <person name="Zeytun A."/>
            <person name="Han C."/>
            <person name="Tapia R."/>
            <person name="Land M."/>
            <person name="Hauser L."/>
            <person name="Kyrpides N."/>
            <person name="Ivanova N."/>
            <person name="Pagani I."/>
            <person name="Siebers A."/>
            <person name="Allgaier M."/>
            <person name="Thelen M."/>
            <person name="Hugenholtz P."/>
            <person name="Gladden J."/>
            <person name="Woyke T."/>
        </authorList>
    </citation>
    <scope>NUCLEOTIDE SEQUENCE [LARGE SCALE GENOMIC DNA]</scope>
    <source>
        <strain evidence="4">225</strain>
    </source>
</reference>
<keyword evidence="1" id="KW-0472">Membrane</keyword>
<organism evidence="4">
    <name type="scientific">Isoptericola variabilis (strain 225)</name>
    <dbReference type="NCBI Taxonomy" id="743718"/>
    <lineage>
        <taxon>Bacteria</taxon>
        <taxon>Bacillati</taxon>
        <taxon>Actinomycetota</taxon>
        <taxon>Actinomycetes</taxon>
        <taxon>Micrococcales</taxon>
        <taxon>Promicromonosporaceae</taxon>
        <taxon>Isoptericola</taxon>
    </lineage>
</organism>